<reference evidence="2 3" key="1">
    <citation type="submission" date="2020-11" db="EMBL/GenBank/DDBJ databases">
        <title>Corynebacterium sp. ZJ-599.</title>
        <authorList>
            <person name="Zhou J."/>
        </authorList>
    </citation>
    <scope>NUCLEOTIDE SEQUENCE [LARGE SCALE GENOMIC DNA]</scope>
    <source>
        <strain evidence="2 3">ZJ-599</strain>
    </source>
</reference>
<evidence type="ECO:0000313" key="3">
    <source>
        <dbReference type="Proteomes" id="UP000594681"/>
    </source>
</evidence>
<keyword evidence="1" id="KW-0812">Transmembrane</keyword>
<name>A0A7T0KFA7_9CORY</name>
<feature type="transmembrane region" description="Helical" evidence="1">
    <location>
        <begin position="45"/>
        <end position="62"/>
    </location>
</feature>
<dbReference type="AlphaFoldDB" id="A0A7T0KFA7"/>
<organism evidence="2 3">
    <name type="scientific">Corynebacterium lizhenjunii</name>
    <dbReference type="NCBI Taxonomy" id="2709394"/>
    <lineage>
        <taxon>Bacteria</taxon>
        <taxon>Bacillati</taxon>
        <taxon>Actinomycetota</taxon>
        <taxon>Actinomycetes</taxon>
        <taxon>Mycobacteriales</taxon>
        <taxon>Corynebacteriaceae</taxon>
        <taxon>Corynebacterium</taxon>
    </lineage>
</organism>
<sequence length="117" mass="11983">MDWIGYIYLLVGVTPAVPLFVGAAVASALAVAVRGGQGPSVAHTTLLVFGFFGSQYAIWAAFLDDDVPLNLWTLGSFIVAGGVLSLICAAAEIALRGPDSAQVSAGSDTPQESEEAL</sequence>
<keyword evidence="1" id="KW-0472">Membrane</keyword>
<proteinExistence type="predicted"/>
<feature type="transmembrane region" description="Helical" evidence="1">
    <location>
        <begin position="6"/>
        <end position="33"/>
    </location>
</feature>
<accession>A0A7T0KFA7</accession>
<dbReference type="EMBL" id="CP064954">
    <property type="protein sequence ID" value="QPK79469.1"/>
    <property type="molecule type" value="Genomic_DNA"/>
</dbReference>
<evidence type="ECO:0000313" key="2">
    <source>
        <dbReference type="EMBL" id="QPK79469.1"/>
    </source>
</evidence>
<feature type="transmembrane region" description="Helical" evidence="1">
    <location>
        <begin position="74"/>
        <end position="95"/>
    </location>
</feature>
<dbReference type="RefSeq" id="WP_165008797.1">
    <property type="nucleotide sequence ID" value="NZ_CP064954.1"/>
</dbReference>
<gene>
    <name evidence="2" type="ORF">G7Y31_01790</name>
</gene>
<dbReference type="KEGG" id="cliz:G7Y31_01790"/>
<protein>
    <submittedName>
        <fullName evidence="2">Uncharacterized protein</fullName>
    </submittedName>
</protein>
<dbReference type="Proteomes" id="UP000594681">
    <property type="component" value="Chromosome"/>
</dbReference>
<evidence type="ECO:0000256" key="1">
    <source>
        <dbReference type="SAM" id="Phobius"/>
    </source>
</evidence>
<keyword evidence="1" id="KW-1133">Transmembrane helix</keyword>
<keyword evidence="3" id="KW-1185">Reference proteome</keyword>